<protein>
    <submittedName>
        <fullName evidence="1">Uncharacterized protein</fullName>
    </submittedName>
</protein>
<evidence type="ECO:0000313" key="1">
    <source>
        <dbReference type="EMBL" id="KAK4313464.1"/>
    </source>
</evidence>
<proteinExistence type="predicted"/>
<keyword evidence="2" id="KW-1185">Reference proteome</keyword>
<comment type="caution">
    <text evidence="1">The sequence shown here is derived from an EMBL/GenBank/DDBJ whole genome shotgun (WGS) entry which is preliminary data.</text>
</comment>
<reference evidence="1" key="1">
    <citation type="submission" date="2023-11" db="EMBL/GenBank/DDBJ databases">
        <title>Genome assemblies of two species of porcelain crab, Petrolisthes cinctipes and Petrolisthes manimaculis (Anomura: Porcellanidae).</title>
        <authorList>
            <person name="Angst P."/>
        </authorList>
    </citation>
    <scope>NUCLEOTIDE SEQUENCE</scope>
    <source>
        <strain evidence="1">PB745_02</strain>
        <tissue evidence="1">Gill</tissue>
    </source>
</reference>
<sequence length="194" mass="21673">MAKSRARLYPIPSLQPRLGLHYRPSFLMGYPLVGRLAEERLCEEPNEGWSGGEQGYLWSSGAESGGSREAQVETIHRLMRLADTRRRGSSPPQHQPSHPTHHHLTLHTPSFYLLHTTHITPPALSPTTPPFFLVLHTAFKTTPTSHIIICVVLYIIPTSYHQRCSHPPDNTTISTTTTLALNSPRASCRLLSTD</sequence>
<dbReference type="Proteomes" id="UP001292094">
    <property type="component" value="Unassembled WGS sequence"/>
</dbReference>
<gene>
    <name evidence="1" type="ORF">Pmani_015193</name>
</gene>
<evidence type="ECO:0000313" key="2">
    <source>
        <dbReference type="Proteomes" id="UP001292094"/>
    </source>
</evidence>
<dbReference type="AlphaFoldDB" id="A0AAE1PSF2"/>
<name>A0AAE1PSF2_9EUCA</name>
<organism evidence="1 2">
    <name type="scientific">Petrolisthes manimaculis</name>
    <dbReference type="NCBI Taxonomy" id="1843537"/>
    <lineage>
        <taxon>Eukaryota</taxon>
        <taxon>Metazoa</taxon>
        <taxon>Ecdysozoa</taxon>
        <taxon>Arthropoda</taxon>
        <taxon>Crustacea</taxon>
        <taxon>Multicrustacea</taxon>
        <taxon>Malacostraca</taxon>
        <taxon>Eumalacostraca</taxon>
        <taxon>Eucarida</taxon>
        <taxon>Decapoda</taxon>
        <taxon>Pleocyemata</taxon>
        <taxon>Anomura</taxon>
        <taxon>Galatheoidea</taxon>
        <taxon>Porcellanidae</taxon>
        <taxon>Petrolisthes</taxon>
    </lineage>
</organism>
<dbReference type="EMBL" id="JAWZYT010001304">
    <property type="protein sequence ID" value="KAK4313464.1"/>
    <property type="molecule type" value="Genomic_DNA"/>
</dbReference>
<accession>A0AAE1PSF2</accession>